<gene>
    <name evidence="3" type="ORF">SKAU_G00387470</name>
</gene>
<dbReference type="EMBL" id="JAINUF010000020">
    <property type="protein sequence ID" value="KAJ8335405.1"/>
    <property type="molecule type" value="Genomic_DNA"/>
</dbReference>
<feature type="compositionally biased region" description="Basic and acidic residues" evidence="1">
    <location>
        <begin position="131"/>
        <end position="140"/>
    </location>
</feature>
<evidence type="ECO:0000259" key="2">
    <source>
        <dbReference type="Pfam" id="PF23057"/>
    </source>
</evidence>
<feature type="region of interest" description="Disordered" evidence="1">
    <location>
        <begin position="131"/>
        <end position="154"/>
    </location>
</feature>
<dbReference type="Pfam" id="PF23057">
    <property type="entry name" value="RBD_ZCCHC3_1st"/>
    <property type="match status" value="1"/>
</dbReference>
<name>A0A9Q1EAX9_SYNKA</name>
<protein>
    <recommendedName>
        <fullName evidence="2">Zinc finger CCHC domain-containing protein</fullName>
    </recommendedName>
</protein>
<evidence type="ECO:0000256" key="1">
    <source>
        <dbReference type="SAM" id="MobiDB-lite"/>
    </source>
</evidence>
<organism evidence="3 4">
    <name type="scientific">Synaphobranchus kaupii</name>
    <name type="common">Kaup's arrowtooth eel</name>
    <dbReference type="NCBI Taxonomy" id="118154"/>
    <lineage>
        <taxon>Eukaryota</taxon>
        <taxon>Metazoa</taxon>
        <taxon>Chordata</taxon>
        <taxon>Craniata</taxon>
        <taxon>Vertebrata</taxon>
        <taxon>Euteleostomi</taxon>
        <taxon>Actinopterygii</taxon>
        <taxon>Neopterygii</taxon>
        <taxon>Teleostei</taxon>
        <taxon>Anguilliformes</taxon>
        <taxon>Synaphobranchidae</taxon>
        <taxon>Synaphobranchus</taxon>
    </lineage>
</organism>
<keyword evidence="4" id="KW-1185">Reference proteome</keyword>
<reference evidence="3" key="1">
    <citation type="journal article" date="2023" name="Science">
        <title>Genome structures resolve the early diversification of teleost fishes.</title>
        <authorList>
            <person name="Parey E."/>
            <person name="Louis A."/>
            <person name="Montfort J."/>
            <person name="Bouchez O."/>
            <person name="Roques C."/>
            <person name="Iampietro C."/>
            <person name="Lluch J."/>
            <person name="Castinel A."/>
            <person name="Donnadieu C."/>
            <person name="Desvignes T."/>
            <person name="Floi Bucao C."/>
            <person name="Jouanno E."/>
            <person name="Wen M."/>
            <person name="Mejri S."/>
            <person name="Dirks R."/>
            <person name="Jansen H."/>
            <person name="Henkel C."/>
            <person name="Chen W.J."/>
            <person name="Zahm M."/>
            <person name="Cabau C."/>
            <person name="Klopp C."/>
            <person name="Thompson A.W."/>
            <person name="Robinson-Rechavi M."/>
            <person name="Braasch I."/>
            <person name="Lecointre G."/>
            <person name="Bobe J."/>
            <person name="Postlethwait J.H."/>
            <person name="Berthelot C."/>
            <person name="Roest Crollius H."/>
            <person name="Guiguen Y."/>
        </authorList>
    </citation>
    <scope>NUCLEOTIDE SEQUENCE</scope>
    <source>
        <strain evidence="3">WJC10195</strain>
    </source>
</reference>
<dbReference type="OrthoDB" id="8068065at2759"/>
<comment type="caution">
    <text evidence="3">The sequence shown here is derived from an EMBL/GenBank/DDBJ whole genome shotgun (WGS) entry which is preliminary data.</text>
</comment>
<evidence type="ECO:0000313" key="3">
    <source>
        <dbReference type="EMBL" id="KAJ8335405.1"/>
    </source>
</evidence>
<feature type="domain" description="Zinc finger CCHC" evidence="2">
    <location>
        <begin position="77"/>
        <end position="129"/>
    </location>
</feature>
<sequence length="154" mass="17591">MEIDYGEGEWFLGTLEKAILAETREELEKEISAAELGDALRTAIWVDNRIRGLRLPGGGGRVVKLAQYADDTTLLLESKDFFERRRFNREVLLRFFGIKVPEIMCVQRNRPQRFFDVTLRTEAHYKKVEETGRVKPEAPERACGGATSTSGLNR</sequence>
<dbReference type="Proteomes" id="UP001152622">
    <property type="component" value="Chromosome 20"/>
</dbReference>
<evidence type="ECO:0000313" key="4">
    <source>
        <dbReference type="Proteomes" id="UP001152622"/>
    </source>
</evidence>
<dbReference type="InterPro" id="IPR057810">
    <property type="entry name" value="RBD_ZCCHC3_1st"/>
</dbReference>
<dbReference type="AlphaFoldDB" id="A0A9Q1EAX9"/>
<accession>A0A9Q1EAX9</accession>
<proteinExistence type="predicted"/>